<dbReference type="EMBL" id="BLSD01000078">
    <property type="protein sequence ID" value="GFP39701.1"/>
    <property type="molecule type" value="Genomic_DNA"/>
</dbReference>
<sequence length="760" mass="88230">MVKKNFTYPLFLVILGVITHYIWFSPNALLTSSDWWYWPTETVRELFSISGWGTWLPYFDFGRPNKQVYFFPFTFIWGLMSHLGLTYSAAARLTFFIPIALLAPLSSYFLIRRFLRNDLAAFVGALSYTFNTYFLVIQTAHLPIAFAYALAPFIFLEFDKVISTPSFRRPIVFALVYSLGFIYEARIMYIVLWMLFLYFTYSVAFRKSSLSARTVSPRLAVSSLLLFFLNMFWLLGSIPAVEAIKETVERGLFGNAFFNTQVAFTLFHPFWTGMVPAEFVVQPIPPYFWLIPLLAFSALLLKRPETPKEIYFFGALALLGVLLTKQSAPPFPGLYLWLYEHFPGFNLFREASKFFLIIALSYSVLIGYTVQVISDWFRKREKVLASYVLIVAASFLFLWNVKPLLTQEIGTLFVSREIPSDYLVLKNFIHSQEDYFRTLWIPATHRFGFYSSSHPAINMVNLTRGGWQEFVPFEGARDNWPDKAKIIDLLGQPYSHFVLNTASIKYVIVPSDPGNEIYKHYGPKRDFISFLDQIPFLQREQIGAKEVVVYRNPGFIPPIYVAEQIIRVKDQQELSAIFEHMSEGTRSAIFLEDPRHTQSKLDDLSENKPRKTVTPRIEFKKINATKYRVIIRGASEPFLLVFSKSFHEGWKAYIVGQNPPEVEGDKYVSPSIKGSIQNENLLAGPIWETWLRQPLPEENHLLVNAYANSWWIKKRGDFEIILEFWPQRLFYLGLAISVATLVFCSAYLVWDWRQRSVRQR</sequence>
<feature type="transmembrane region" description="Helical" evidence="1">
    <location>
        <begin position="384"/>
        <end position="401"/>
    </location>
</feature>
<evidence type="ECO:0000313" key="3">
    <source>
        <dbReference type="EMBL" id="GFP39701.1"/>
    </source>
</evidence>
<name>A0A6V8Q9Z8_9ACTN</name>
<reference evidence="4 5" key="1">
    <citation type="journal article" date="2020" name="Front. Microbiol.">
        <title>Single-cell genomics of novel Actinobacteria with the Wood-Ljungdahl pathway discovered in a serpentinizing system.</title>
        <authorList>
            <person name="Merino N."/>
            <person name="Kawai M."/>
            <person name="Boyd E.S."/>
            <person name="Colman D.R."/>
            <person name="McGlynn S.E."/>
            <person name="Nealson K.H."/>
            <person name="Kurokawa K."/>
            <person name="Hongoh Y."/>
        </authorList>
    </citation>
    <scope>NUCLEOTIDE SEQUENCE [LARGE SCALE GENOMIC DNA]</scope>
    <source>
        <strain evidence="2 5">S09_30</strain>
        <strain evidence="3 4">S47</strain>
    </source>
</reference>
<keyword evidence="1" id="KW-0812">Transmembrane</keyword>
<keyword evidence="1" id="KW-1133">Transmembrane helix</keyword>
<feature type="transmembrane region" description="Helical" evidence="1">
    <location>
        <begin position="6"/>
        <end position="24"/>
    </location>
</feature>
<feature type="transmembrane region" description="Helical" evidence="1">
    <location>
        <begin position="68"/>
        <end position="87"/>
    </location>
</feature>
<evidence type="ECO:0000313" key="4">
    <source>
        <dbReference type="Proteomes" id="UP000569018"/>
    </source>
</evidence>
<feature type="transmembrane region" description="Helical" evidence="1">
    <location>
        <begin position="252"/>
        <end position="272"/>
    </location>
</feature>
<evidence type="ECO:0008006" key="6">
    <source>
        <dbReference type="Google" id="ProtNLM"/>
    </source>
</evidence>
<dbReference type="AlphaFoldDB" id="A0A6V8Q9Z8"/>
<dbReference type="EMBL" id="BLRW01000062">
    <property type="protein sequence ID" value="GFP23171.1"/>
    <property type="molecule type" value="Genomic_DNA"/>
</dbReference>
<accession>A0A6V8Q9Z8</accession>
<feature type="transmembrane region" description="Helical" evidence="1">
    <location>
        <begin position="310"/>
        <end position="328"/>
    </location>
</feature>
<keyword evidence="1" id="KW-0472">Membrane</keyword>
<dbReference type="Proteomes" id="UP000585609">
    <property type="component" value="Unassembled WGS sequence"/>
</dbReference>
<feature type="transmembrane region" description="Helical" evidence="1">
    <location>
        <begin position="142"/>
        <end position="159"/>
    </location>
</feature>
<proteinExistence type="predicted"/>
<feature type="transmembrane region" description="Helical" evidence="1">
    <location>
        <begin position="171"/>
        <end position="199"/>
    </location>
</feature>
<feature type="transmembrane region" description="Helical" evidence="1">
    <location>
        <begin position="729"/>
        <end position="750"/>
    </location>
</feature>
<protein>
    <recommendedName>
        <fullName evidence="6">Membrane protein 6-pyruvoyl-tetrahydropterin synthase-related domain-containing protein</fullName>
    </recommendedName>
</protein>
<feature type="transmembrane region" description="Helical" evidence="1">
    <location>
        <begin position="354"/>
        <end position="377"/>
    </location>
</feature>
<dbReference type="Proteomes" id="UP000569018">
    <property type="component" value="Unassembled WGS sequence"/>
</dbReference>
<evidence type="ECO:0000313" key="5">
    <source>
        <dbReference type="Proteomes" id="UP000585609"/>
    </source>
</evidence>
<organism evidence="3 4">
    <name type="scientific">Candidatus Hakubella thermalkaliphila</name>
    <dbReference type="NCBI Taxonomy" id="2754717"/>
    <lineage>
        <taxon>Bacteria</taxon>
        <taxon>Bacillati</taxon>
        <taxon>Actinomycetota</taxon>
        <taxon>Actinomycetota incertae sedis</taxon>
        <taxon>Candidatus Hakubellales</taxon>
        <taxon>Candidatus Hakubellaceae</taxon>
        <taxon>Candidatus Hakubella</taxon>
    </lineage>
</organism>
<evidence type="ECO:0000313" key="2">
    <source>
        <dbReference type="EMBL" id="GFP23171.1"/>
    </source>
</evidence>
<evidence type="ECO:0000256" key="1">
    <source>
        <dbReference type="SAM" id="Phobius"/>
    </source>
</evidence>
<feature type="transmembrane region" description="Helical" evidence="1">
    <location>
        <begin position="93"/>
        <end position="111"/>
    </location>
</feature>
<gene>
    <name evidence="2" type="ORF">HKBW3S09_00638</name>
    <name evidence="3" type="ORF">HKBW3S47_01399</name>
</gene>
<feature type="transmembrane region" description="Helical" evidence="1">
    <location>
        <begin position="219"/>
        <end position="240"/>
    </location>
</feature>
<comment type="caution">
    <text evidence="3">The sequence shown here is derived from an EMBL/GenBank/DDBJ whole genome shotgun (WGS) entry which is preliminary data.</text>
</comment>
<feature type="transmembrane region" description="Helical" evidence="1">
    <location>
        <begin position="284"/>
        <end position="301"/>
    </location>
</feature>